<keyword evidence="8" id="KW-1185">Reference proteome</keyword>
<dbReference type="GO" id="GO:0006865">
    <property type="term" value="P:amino acid transport"/>
    <property type="evidence" value="ECO:0007669"/>
    <property type="project" value="TreeGrafter"/>
</dbReference>
<keyword evidence="2" id="KW-0813">Transport</keyword>
<keyword evidence="3 5" id="KW-0732">Signal</keyword>
<comment type="caution">
    <text evidence="7">The sequence shown here is derived from an EMBL/GenBank/DDBJ whole genome shotgun (WGS) entry which is preliminary data.</text>
</comment>
<dbReference type="Gene3D" id="3.40.190.10">
    <property type="entry name" value="Periplasmic binding protein-like II"/>
    <property type="match status" value="2"/>
</dbReference>
<evidence type="ECO:0000256" key="4">
    <source>
        <dbReference type="RuleBase" id="RU003744"/>
    </source>
</evidence>
<dbReference type="InterPro" id="IPR001638">
    <property type="entry name" value="Solute-binding_3/MltF_N"/>
</dbReference>
<evidence type="ECO:0000313" key="8">
    <source>
        <dbReference type="Proteomes" id="UP001149009"/>
    </source>
</evidence>
<comment type="similarity">
    <text evidence="1 4">Belongs to the bacterial solute-binding protein 3 family.</text>
</comment>
<evidence type="ECO:0000256" key="1">
    <source>
        <dbReference type="ARBA" id="ARBA00010333"/>
    </source>
</evidence>
<dbReference type="AlphaFoldDB" id="A0A9X2X9R8"/>
<evidence type="ECO:0000313" key="7">
    <source>
        <dbReference type="EMBL" id="MCT8990255.1"/>
    </source>
</evidence>
<dbReference type="PANTHER" id="PTHR30085">
    <property type="entry name" value="AMINO ACID ABC TRANSPORTER PERMEASE"/>
    <property type="match status" value="1"/>
</dbReference>
<evidence type="ECO:0000256" key="2">
    <source>
        <dbReference type="ARBA" id="ARBA00022448"/>
    </source>
</evidence>
<protein>
    <submittedName>
        <fullName evidence="7">Transporter substrate-binding domain-containing protein</fullName>
    </submittedName>
</protein>
<sequence length="278" mass="30348">MKLFTLSALAAGLLGAVTAAASADVLSDVKSRGKLVCGVLNVNEPFAYQDVNTRELVGYEIDLCHLLADHLGVEGETKVVTSQSRIPELTQGRVDVLISLLSYTEERAQQVDFSNNYLQSSWRCMVLKDSPYQHLDELADKRVAILKGSVLEENFRELYPDATILSLDDTSASLLAVLQGKVEATCNNQVTVRLVALRGGGGDTTRLLPEPVMTATTGMAVKKGETALRDEINAFLEEIETNGKGDELFDRWLGSGTGLNLERDYKFGEPNRPQALAR</sequence>
<dbReference type="PANTHER" id="PTHR30085:SF6">
    <property type="entry name" value="ABC TRANSPORTER GLUTAMINE-BINDING PROTEIN GLNH"/>
    <property type="match status" value="1"/>
</dbReference>
<dbReference type="GO" id="GO:0030288">
    <property type="term" value="C:outer membrane-bounded periplasmic space"/>
    <property type="evidence" value="ECO:0007669"/>
    <property type="project" value="TreeGrafter"/>
</dbReference>
<dbReference type="GO" id="GO:0005576">
    <property type="term" value="C:extracellular region"/>
    <property type="evidence" value="ECO:0007669"/>
    <property type="project" value="TreeGrafter"/>
</dbReference>
<accession>A0A9X2X9R8</accession>
<organism evidence="7 8">
    <name type="scientific">Chelativorans petroleitrophicus</name>
    <dbReference type="NCBI Taxonomy" id="2975484"/>
    <lineage>
        <taxon>Bacteria</taxon>
        <taxon>Pseudomonadati</taxon>
        <taxon>Pseudomonadota</taxon>
        <taxon>Alphaproteobacteria</taxon>
        <taxon>Hyphomicrobiales</taxon>
        <taxon>Phyllobacteriaceae</taxon>
        <taxon>Chelativorans</taxon>
    </lineage>
</organism>
<dbReference type="SMART" id="SM00062">
    <property type="entry name" value="PBPb"/>
    <property type="match status" value="1"/>
</dbReference>
<feature type="domain" description="Solute-binding protein family 3/N-terminal" evidence="6">
    <location>
        <begin position="34"/>
        <end position="256"/>
    </location>
</feature>
<dbReference type="Proteomes" id="UP001149009">
    <property type="component" value="Unassembled WGS sequence"/>
</dbReference>
<dbReference type="RefSeq" id="WP_261515113.1">
    <property type="nucleotide sequence ID" value="NZ_JAODNV010000008.1"/>
</dbReference>
<feature type="chain" id="PRO_5040836526" evidence="5">
    <location>
        <begin position="24"/>
        <end position="278"/>
    </location>
</feature>
<dbReference type="SUPFAM" id="SSF53850">
    <property type="entry name" value="Periplasmic binding protein-like II"/>
    <property type="match status" value="1"/>
</dbReference>
<evidence type="ECO:0000259" key="6">
    <source>
        <dbReference type="SMART" id="SM00062"/>
    </source>
</evidence>
<dbReference type="EMBL" id="JAODNV010000008">
    <property type="protein sequence ID" value="MCT8990255.1"/>
    <property type="molecule type" value="Genomic_DNA"/>
</dbReference>
<dbReference type="InterPro" id="IPR051455">
    <property type="entry name" value="Bact_solute-bind_prot3"/>
</dbReference>
<evidence type="ECO:0000256" key="3">
    <source>
        <dbReference type="ARBA" id="ARBA00022729"/>
    </source>
</evidence>
<dbReference type="InterPro" id="IPR018313">
    <property type="entry name" value="SBP_3_CS"/>
</dbReference>
<gene>
    <name evidence="7" type="ORF">NYR54_08095</name>
</gene>
<proteinExistence type="inferred from homology"/>
<reference evidence="7" key="1">
    <citation type="submission" date="2022-08" db="EMBL/GenBank/DDBJ databases">
        <title>Chelativorans sichuanense sp. nov., a paraffin oil-degrading bacterium isolated from a mixture of oil-based drill cuttings and paddy soil.</title>
        <authorList>
            <person name="Yu J."/>
            <person name="Liu H."/>
            <person name="Chen Q."/>
        </authorList>
    </citation>
    <scope>NUCLEOTIDE SEQUENCE</scope>
    <source>
        <strain evidence="7">SCAU 2101</strain>
    </source>
</reference>
<evidence type="ECO:0000256" key="5">
    <source>
        <dbReference type="SAM" id="SignalP"/>
    </source>
</evidence>
<name>A0A9X2X9R8_9HYPH</name>
<dbReference type="Pfam" id="PF00497">
    <property type="entry name" value="SBP_bac_3"/>
    <property type="match status" value="1"/>
</dbReference>
<dbReference type="PROSITE" id="PS01039">
    <property type="entry name" value="SBP_BACTERIAL_3"/>
    <property type="match status" value="1"/>
</dbReference>
<feature type="signal peptide" evidence="5">
    <location>
        <begin position="1"/>
        <end position="23"/>
    </location>
</feature>